<gene>
    <name evidence="1" type="ORF">GA0070213_112197</name>
</gene>
<sequence length="213" mass="24280">MRSTEILEQFDAADEDYLFPDLGHVYHYAVDARLHAYRDPRRWALVVETVGYSPRAGNLVDVLHVFGDCLTSGEPGYENGDFHDRVDNWDEIEDCDEPEIYRGGPIVVRGESITVAAEPGDDLVDVLRQLVPLHRGLLLADERELRRRIPPDVPEVLRLDQWHHPDPAEGQRPSESEAFRQIADVLATGDIRRYAPSLPPNTHWSRWPRSGSL</sequence>
<protein>
    <submittedName>
        <fullName evidence="1">Uncharacterized protein</fullName>
    </submittedName>
</protein>
<accession>A0A1C5JPH4</accession>
<dbReference type="Pfam" id="PF22535">
    <property type="entry name" value="DUF7003"/>
    <property type="match status" value="1"/>
</dbReference>
<keyword evidence="2" id="KW-1185">Reference proteome</keyword>
<evidence type="ECO:0000313" key="1">
    <source>
        <dbReference type="EMBL" id="SCG72484.1"/>
    </source>
</evidence>
<dbReference type="Proteomes" id="UP000199360">
    <property type="component" value="Unassembled WGS sequence"/>
</dbReference>
<dbReference type="OrthoDB" id="9157032at2"/>
<dbReference type="InterPro" id="IPR054272">
    <property type="entry name" value="DUF7003"/>
</dbReference>
<proteinExistence type="predicted"/>
<dbReference type="RefSeq" id="WP_091068185.1">
    <property type="nucleotide sequence ID" value="NZ_FMDM01000012.1"/>
</dbReference>
<reference evidence="2" key="1">
    <citation type="submission" date="2016-06" db="EMBL/GenBank/DDBJ databases">
        <authorList>
            <person name="Varghese N."/>
            <person name="Submissions Spin"/>
        </authorList>
    </citation>
    <scope>NUCLEOTIDE SEQUENCE [LARGE SCALE GENOMIC DNA]</scope>
    <source>
        <strain evidence="2">DSM 45647</strain>
    </source>
</reference>
<dbReference type="AlphaFoldDB" id="A0A1C5JPH4"/>
<dbReference type="EMBL" id="FMDM01000012">
    <property type="protein sequence ID" value="SCG72484.1"/>
    <property type="molecule type" value="Genomic_DNA"/>
</dbReference>
<organism evidence="1 2">
    <name type="scientific">Micromonospora humi</name>
    <dbReference type="NCBI Taxonomy" id="745366"/>
    <lineage>
        <taxon>Bacteria</taxon>
        <taxon>Bacillati</taxon>
        <taxon>Actinomycetota</taxon>
        <taxon>Actinomycetes</taxon>
        <taxon>Micromonosporales</taxon>
        <taxon>Micromonosporaceae</taxon>
        <taxon>Micromonospora</taxon>
    </lineage>
</organism>
<evidence type="ECO:0000313" key="2">
    <source>
        <dbReference type="Proteomes" id="UP000199360"/>
    </source>
</evidence>
<name>A0A1C5JPH4_9ACTN</name>